<sequence>MQADPYWCDVCGLTFNTEKASYEHDISIEHHRRYAETQGALGRPAIHFCSVCDRGGMGSIASWQSHCAGRAHKNALRTFYQFYALHPESRGHNGRDPSTRDKTTSVHHRFGSDGIRMTTRHTDRSEDTRNRPHAQPARTTIRINNDSAEPRNVSDTSKSAHKKEDTPSSEGGFMLNILETIDDHPRVASVEGESSVKRTAKRTSCSQKQSTPVVKRGRPSTQVGSRSSHQSSRHKTPYESNKPVVQERIPPSPSFPPNTSNRLSETEDLRRMQEALTISHELEDLKFKQASLEIQLRNIQTTLDSIKNERRTLKLRRACLLSGLANSESDDEAPLNNSQSEGNEANRSQVTTGTDRNSEKQVASVAPVNVSKTGPESSSSLVNLPPSSSLKVPTFSSEQRTVSSLSQTQYPSSGSQNGSPSNRRNERQSESGSSTRVTLPEVETTTNTPPTNPLSPTLSQAHTGSSQPLPATSVGGVDLERLALIRQALRSPDSWRFTFEEVDQMLQRTAAKVAARASATHSDSDPSGETNPKPTASNPAHSSYKVSSVSMKHDPETATNPVAPTGITPTHMVSESDGISTECKKQQILRPSDDSSSFDSSDEDQRSSALASSRTLKVKKSIKRDPAEHEHVAGGLMFTAQSVVNGTDNICSAGSDSAPSTSAYMSPNTVSLEKGKVRFGEFHAFEGGTTAVIYTVLDPSADSIYVGGQNGAVAQFCLKTHNCIKKLLSREASVTQMALEPVKRSLFVGYYDNYFVEWNAQTGSLQCEKFFASRVEAISRLPSSDVPLLFLGMSNGDILRHNVINRATGLLCHHSTETDGSTSSLLPRCAISSLCAVQSGKDLLLIIGGQDRSLILRSATDGQLLRHIHSAPHKAPPQNILPLPLGSLFCSYSERAMRIHDWKSGNSVMTLQTQKITSSSVSEHYLSIGDSEGAVRVYKLMDNGLPNTRPMKVYFASARAAVTSLVSFAEVLIAGSLDGTVTVLWINEPATDYVCLYGPFGHSCGIGFANRADLIKHVLDTHLIFGGKKSLACCWGGGRCRVRFNDAKSVKTISDHLLTHIPD</sequence>
<feature type="region of interest" description="Disordered" evidence="4">
    <location>
        <begin position="87"/>
        <end position="172"/>
    </location>
</feature>
<feature type="compositionally biased region" description="Polar residues" evidence="4">
    <location>
        <begin position="202"/>
        <end position="212"/>
    </location>
</feature>
<dbReference type="PANTHER" id="PTHR19857:SF8">
    <property type="entry name" value="ANGIO-ASSOCIATED MIGRATORY CELL PROTEIN"/>
    <property type="match status" value="1"/>
</dbReference>
<dbReference type="Proteomes" id="UP001497525">
    <property type="component" value="Unassembled WGS sequence"/>
</dbReference>
<dbReference type="InterPro" id="IPR051179">
    <property type="entry name" value="WD_repeat_multifunction"/>
</dbReference>
<dbReference type="SUPFAM" id="SSF50978">
    <property type="entry name" value="WD40 repeat-like"/>
    <property type="match status" value="1"/>
</dbReference>
<feature type="compositionally biased region" description="Basic and acidic residues" evidence="4">
    <location>
        <begin position="120"/>
        <end position="130"/>
    </location>
</feature>
<feature type="region of interest" description="Disordered" evidence="4">
    <location>
        <begin position="327"/>
        <end position="473"/>
    </location>
</feature>
<accession>A0AAV2TY81</accession>
<feature type="region of interest" description="Disordered" evidence="4">
    <location>
        <begin position="184"/>
        <end position="268"/>
    </location>
</feature>
<feature type="compositionally biased region" description="Polar residues" evidence="4">
    <location>
        <begin position="557"/>
        <end position="579"/>
    </location>
</feature>
<dbReference type="EMBL" id="CAXLJL010000933">
    <property type="protein sequence ID" value="CAL5142001.1"/>
    <property type="molecule type" value="Genomic_DNA"/>
</dbReference>
<evidence type="ECO:0000256" key="1">
    <source>
        <dbReference type="ARBA" id="ARBA00022574"/>
    </source>
</evidence>
<evidence type="ECO:0000259" key="5">
    <source>
        <dbReference type="PROSITE" id="PS00028"/>
    </source>
</evidence>
<feature type="region of interest" description="Disordered" evidence="4">
    <location>
        <begin position="513"/>
        <end position="627"/>
    </location>
</feature>
<dbReference type="AlphaFoldDB" id="A0AAV2TY81"/>
<dbReference type="PANTHER" id="PTHR19857">
    <property type="entry name" value="MITOCHONDRIAL DIVISION PROTEIN 1-RELATED"/>
    <property type="match status" value="1"/>
</dbReference>
<dbReference type="InterPro" id="IPR003604">
    <property type="entry name" value="Matrin/U1-like-C_Znf_C2H2"/>
</dbReference>
<dbReference type="InterPro" id="IPR015943">
    <property type="entry name" value="WD40/YVTN_repeat-like_dom_sf"/>
</dbReference>
<feature type="compositionally biased region" description="Low complexity" evidence="4">
    <location>
        <begin position="409"/>
        <end position="422"/>
    </location>
</feature>
<keyword evidence="2" id="KW-0677">Repeat</keyword>
<dbReference type="GO" id="GO:0008270">
    <property type="term" value="F:zinc ion binding"/>
    <property type="evidence" value="ECO:0007669"/>
    <property type="project" value="InterPro"/>
</dbReference>
<proteinExistence type="predicted"/>
<keyword evidence="1" id="KW-0853">WD repeat</keyword>
<evidence type="ECO:0000256" key="2">
    <source>
        <dbReference type="ARBA" id="ARBA00022737"/>
    </source>
</evidence>
<name>A0AAV2TY81_CALDB</name>
<gene>
    <name evidence="6" type="ORF">CDAUBV1_LOCUS17286</name>
</gene>
<dbReference type="PROSITE" id="PS00028">
    <property type="entry name" value="ZINC_FINGER_C2H2_1"/>
    <property type="match status" value="1"/>
</dbReference>
<protein>
    <recommendedName>
        <fullName evidence="5">C2H2-type domain-containing protein</fullName>
    </recommendedName>
</protein>
<dbReference type="InterPro" id="IPR036322">
    <property type="entry name" value="WD40_repeat_dom_sf"/>
</dbReference>
<feature type="compositionally biased region" description="Basic and acidic residues" evidence="4">
    <location>
        <begin position="87"/>
        <end position="104"/>
    </location>
</feature>
<feature type="compositionally biased region" description="Polar residues" evidence="4">
    <location>
        <begin position="394"/>
        <end position="408"/>
    </location>
</feature>
<feature type="domain" description="C2H2-type" evidence="5">
    <location>
        <begin position="8"/>
        <end position="30"/>
    </location>
</feature>
<feature type="compositionally biased region" description="Polar residues" evidence="4">
    <location>
        <begin position="460"/>
        <end position="470"/>
    </location>
</feature>
<feature type="compositionally biased region" description="Polar residues" evidence="4">
    <location>
        <begin position="137"/>
        <end position="157"/>
    </location>
</feature>
<organism evidence="6 7">
    <name type="scientific">Calicophoron daubneyi</name>
    <name type="common">Rumen fluke</name>
    <name type="synonym">Paramphistomum daubneyi</name>
    <dbReference type="NCBI Taxonomy" id="300641"/>
    <lineage>
        <taxon>Eukaryota</taxon>
        <taxon>Metazoa</taxon>
        <taxon>Spiralia</taxon>
        <taxon>Lophotrochozoa</taxon>
        <taxon>Platyhelminthes</taxon>
        <taxon>Trematoda</taxon>
        <taxon>Digenea</taxon>
        <taxon>Plagiorchiida</taxon>
        <taxon>Pronocephalata</taxon>
        <taxon>Paramphistomoidea</taxon>
        <taxon>Paramphistomidae</taxon>
        <taxon>Calicophoron</taxon>
    </lineage>
</organism>
<dbReference type="GO" id="GO:0003676">
    <property type="term" value="F:nucleic acid binding"/>
    <property type="evidence" value="ECO:0007669"/>
    <property type="project" value="InterPro"/>
</dbReference>
<dbReference type="InterPro" id="IPR013087">
    <property type="entry name" value="Znf_C2H2_type"/>
</dbReference>
<dbReference type="Gene3D" id="2.130.10.10">
    <property type="entry name" value="YVTN repeat-like/Quinoprotein amine dehydrogenase"/>
    <property type="match status" value="2"/>
</dbReference>
<comment type="caution">
    <text evidence="6">The sequence shown here is derived from an EMBL/GenBank/DDBJ whole genome shotgun (WGS) entry which is preliminary data.</text>
</comment>
<dbReference type="SMART" id="SM00451">
    <property type="entry name" value="ZnF_U1"/>
    <property type="match status" value="2"/>
</dbReference>
<feature type="compositionally biased region" description="Polar residues" evidence="4">
    <location>
        <begin position="335"/>
        <end position="355"/>
    </location>
</feature>
<feature type="compositionally biased region" description="Polar residues" evidence="4">
    <location>
        <begin position="525"/>
        <end position="550"/>
    </location>
</feature>
<feature type="compositionally biased region" description="Polar residues" evidence="4">
    <location>
        <begin position="219"/>
        <end position="230"/>
    </location>
</feature>
<evidence type="ECO:0000256" key="3">
    <source>
        <dbReference type="SAM" id="Coils"/>
    </source>
</evidence>
<feature type="compositionally biased region" description="Low complexity" evidence="4">
    <location>
        <begin position="375"/>
        <end position="390"/>
    </location>
</feature>
<evidence type="ECO:0000313" key="6">
    <source>
        <dbReference type="EMBL" id="CAL5142001.1"/>
    </source>
</evidence>
<reference evidence="6" key="1">
    <citation type="submission" date="2024-06" db="EMBL/GenBank/DDBJ databases">
        <authorList>
            <person name="Liu X."/>
            <person name="Lenzi L."/>
            <person name="Haldenby T S."/>
            <person name="Uol C."/>
        </authorList>
    </citation>
    <scope>NUCLEOTIDE SEQUENCE</scope>
</reference>
<feature type="compositionally biased region" description="Low complexity" evidence="4">
    <location>
        <begin position="437"/>
        <end position="459"/>
    </location>
</feature>
<keyword evidence="3" id="KW-0175">Coiled coil</keyword>
<evidence type="ECO:0000313" key="7">
    <source>
        <dbReference type="Proteomes" id="UP001497525"/>
    </source>
</evidence>
<feature type="coiled-coil region" evidence="3">
    <location>
        <begin position="289"/>
        <end position="316"/>
    </location>
</feature>
<evidence type="ECO:0000256" key="4">
    <source>
        <dbReference type="SAM" id="MobiDB-lite"/>
    </source>
</evidence>